<feature type="domain" description="Resolvase/invertase-type recombinase catalytic" evidence="6">
    <location>
        <begin position="3"/>
        <end position="151"/>
    </location>
</feature>
<dbReference type="PANTHER" id="PTHR30461">
    <property type="entry name" value="DNA-INVERTASE FROM LAMBDOID PROPHAGE"/>
    <property type="match status" value="1"/>
</dbReference>
<dbReference type="Gene3D" id="3.90.1750.20">
    <property type="entry name" value="Putative Large Serine Recombinase, Chain B, Domain 2"/>
    <property type="match status" value="1"/>
</dbReference>
<dbReference type="Proteomes" id="UP000663505">
    <property type="component" value="Chromosome"/>
</dbReference>
<dbReference type="GO" id="GO:0015074">
    <property type="term" value="P:DNA integration"/>
    <property type="evidence" value="ECO:0007669"/>
    <property type="project" value="UniProtKB-KW"/>
</dbReference>
<name>A0A9X7W0F7_9BACL</name>
<dbReference type="Gene3D" id="3.40.50.1390">
    <property type="entry name" value="Resolvase, N-terminal catalytic domain"/>
    <property type="match status" value="1"/>
</dbReference>
<dbReference type="KEGG" id="afx:JZ786_05360"/>
<dbReference type="InterPro" id="IPR036162">
    <property type="entry name" value="Resolvase-like_N_sf"/>
</dbReference>
<keyword evidence="2" id="KW-0238">DNA-binding</keyword>
<organism evidence="8 9">
    <name type="scientific">Alicyclobacillus mengziensis</name>
    <dbReference type="NCBI Taxonomy" id="2931921"/>
    <lineage>
        <taxon>Bacteria</taxon>
        <taxon>Bacillati</taxon>
        <taxon>Bacillota</taxon>
        <taxon>Bacilli</taxon>
        <taxon>Bacillales</taxon>
        <taxon>Alicyclobacillaceae</taxon>
        <taxon>Alicyclobacillus</taxon>
    </lineage>
</organism>
<gene>
    <name evidence="8" type="ORF">JZ786_05360</name>
</gene>
<dbReference type="PROSITE" id="PS51736">
    <property type="entry name" value="RECOMBINASES_3"/>
    <property type="match status" value="1"/>
</dbReference>
<sequence>MERAIGYVRVSTTTQVMKGQGIKTQETAIIDYCKRNQLELVNVFRDEGVSGTVVNREGLTDLLDSLREYKKVVVLNTSRLWRSDTVKVLVHRELKKFEADIVSIEQPSYSIYTKDPSDFLINGMMELLDQYERLSIALKLSKGRRTKVRNGVKGCGRAPLGFVWRSAQIEVDEESASIVKLIFRKYLELQSVDRVLSYLDEHGFTTPKGTPFRKQSIVDILKNDFYIGTLRHGDLVLKGTHTQLVSSVVFGKVQAQLKRNNRRSS</sequence>
<evidence type="ECO:0000313" key="9">
    <source>
        <dbReference type="Proteomes" id="UP000663505"/>
    </source>
</evidence>
<dbReference type="SMART" id="SM00857">
    <property type="entry name" value="Resolvase"/>
    <property type="match status" value="1"/>
</dbReference>
<dbReference type="GO" id="GO:0003677">
    <property type="term" value="F:DNA binding"/>
    <property type="evidence" value="ECO:0007669"/>
    <property type="project" value="UniProtKB-KW"/>
</dbReference>
<dbReference type="InterPro" id="IPR006119">
    <property type="entry name" value="Resolv_N"/>
</dbReference>
<dbReference type="CDD" id="cd00338">
    <property type="entry name" value="Ser_Recombinase"/>
    <property type="match status" value="1"/>
</dbReference>
<dbReference type="Pfam" id="PF07508">
    <property type="entry name" value="Recombinase"/>
    <property type="match status" value="1"/>
</dbReference>
<evidence type="ECO:0000256" key="1">
    <source>
        <dbReference type="ARBA" id="ARBA00022908"/>
    </source>
</evidence>
<accession>A0A9X7W0F7</accession>
<dbReference type="RefSeq" id="WP_206657751.1">
    <property type="nucleotide sequence ID" value="NZ_CP071182.1"/>
</dbReference>
<feature type="active site" description="O-(5'-phospho-DNA)-serine intermediate" evidence="4 5">
    <location>
        <position position="11"/>
    </location>
</feature>
<dbReference type="SUPFAM" id="SSF53041">
    <property type="entry name" value="Resolvase-like"/>
    <property type="match status" value="1"/>
</dbReference>
<dbReference type="PROSITE" id="PS00397">
    <property type="entry name" value="RECOMBINASES_1"/>
    <property type="match status" value="1"/>
</dbReference>
<keyword evidence="1" id="KW-0229">DNA integration</keyword>
<evidence type="ECO:0000259" key="6">
    <source>
        <dbReference type="PROSITE" id="PS51736"/>
    </source>
</evidence>
<dbReference type="InterPro" id="IPR038109">
    <property type="entry name" value="DNA_bind_recomb_sf"/>
</dbReference>
<keyword evidence="9" id="KW-1185">Reference proteome</keyword>
<reference evidence="8 9" key="1">
    <citation type="submission" date="2021-02" db="EMBL/GenBank/DDBJ databases">
        <title>Alicyclobacillus curvatus sp. nov. and Alicyclobacillus mengziensis sp. nov., two acidophilic bacteria isolated from acid mine drainage.</title>
        <authorList>
            <person name="Huang Y."/>
        </authorList>
    </citation>
    <scope>NUCLEOTIDE SEQUENCE [LARGE SCALE GENOMIC DNA]</scope>
    <source>
        <strain evidence="8 9">S30H14</strain>
    </source>
</reference>
<evidence type="ECO:0000256" key="2">
    <source>
        <dbReference type="ARBA" id="ARBA00023125"/>
    </source>
</evidence>
<evidence type="ECO:0000259" key="7">
    <source>
        <dbReference type="PROSITE" id="PS51737"/>
    </source>
</evidence>
<evidence type="ECO:0000313" key="8">
    <source>
        <dbReference type="EMBL" id="QSO48416.1"/>
    </source>
</evidence>
<evidence type="ECO:0000256" key="3">
    <source>
        <dbReference type="ARBA" id="ARBA00023172"/>
    </source>
</evidence>
<dbReference type="InterPro" id="IPR050639">
    <property type="entry name" value="SSR_resolvase"/>
</dbReference>
<keyword evidence="3" id="KW-0233">DNA recombination</keyword>
<dbReference type="InterPro" id="IPR006118">
    <property type="entry name" value="Recombinase_CS"/>
</dbReference>
<dbReference type="Pfam" id="PF00239">
    <property type="entry name" value="Resolvase"/>
    <property type="match status" value="1"/>
</dbReference>
<dbReference type="PANTHER" id="PTHR30461:SF23">
    <property type="entry name" value="DNA RECOMBINASE-RELATED"/>
    <property type="match status" value="1"/>
</dbReference>
<dbReference type="PROSITE" id="PS51737">
    <property type="entry name" value="RECOMBINASE_DNA_BIND"/>
    <property type="match status" value="1"/>
</dbReference>
<evidence type="ECO:0000256" key="5">
    <source>
        <dbReference type="PROSITE-ProRule" id="PRU10137"/>
    </source>
</evidence>
<dbReference type="InterPro" id="IPR011109">
    <property type="entry name" value="DNA_bind_recombinase_dom"/>
</dbReference>
<protein>
    <submittedName>
        <fullName evidence="8">Recombinase family protein</fullName>
    </submittedName>
</protein>
<proteinExistence type="predicted"/>
<dbReference type="EMBL" id="CP071182">
    <property type="protein sequence ID" value="QSO48416.1"/>
    <property type="molecule type" value="Genomic_DNA"/>
</dbReference>
<evidence type="ECO:0000256" key="4">
    <source>
        <dbReference type="PIRSR" id="PIRSR606118-50"/>
    </source>
</evidence>
<dbReference type="AlphaFoldDB" id="A0A9X7W0F7"/>
<feature type="domain" description="Recombinase" evidence="7">
    <location>
        <begin position="159"/>
        <end position="263"/>
    </location>
</feature>
<dbReference type="GO" id="GO:0000150">
    <property type="term" value="F:DNA strand exchange activity"/>
    <property type="evidence" value="ECO:0007669"/>
    <property type="project" value="InterPro"/>
</dbReference>